<dbReference type="SMART" id="SM00732">
    <property type="entry name" value="YqgFc"/>
    <property type="match status" value="1"/>
</dbReference>
<dbReference type="PANTHER" id="PTHR33317">
    <property type="entry name" value="POLYNUCLEOTIDYL TRANSFERASE, RIBONUCLEASE H-LIKE SUPERFAMILY PROTEIN"/>
    <property type="match status" value="1"/>
</dbReference>
<protein>
    <recommendedName>
        <fullName evidence="5">Putative pre-16S rRNA nuclease</fullName>
        <ecNumber evidence="5">3.1.-.-</ecNumber>
    </recommendedName>
</protein>
<sequence length="128" mass="14020">MTILGIDWGEAKIGLAIATAAVAEPYAVIRFRTIEEVFENVAKVVQVEQVEKVVVGVSEGRSGEEAKDFSLGLRKKLTIPVETFDETLSTQEAQKLAIEAGIKRKKRKDLDDTFAAALVLQSYLDSHA</sequence>
<dbReference type="GO" id="GO:0004518">
    <property type="term" value="F:nuclease activity"/>
    <property type="evidence" value="ECO:0007669"/>
    <property type="project" value="UniProtKB-KW"/>
</dbReference>
<evidence type="ECO:0000256" key="1">
    <source>
        <dbReference type="ARBA" id="ARBA00022490"/>
    </source>
</evidence>
<feature type="domain" description="YqgF/RNase H-like" evidence="6">
    <location>
        <begin position="1"/>
        <end position="93"/>
    </location>
</feature>
<proteinExistence type="inferred from homology"/>
<dbReference type="Proteomes" id="UP000177382">
    <property type="component" value="Unassembled WGS sequence"/>
</dbReference>
<dbReference type="NCBIfam" id="TIGR00250">
    <property type="entry name" value="RNAse_H_YqgF"/>
    <property type="match status" value="1"/>
</dbReference>
<dbReference type="AlphaFoldDB" id="A0A1F7XLK0"/>
<reference evidence="7 8" key="1">
    <citation type="journal article" date="2016" name="Nat. Commun.">
        <title>Thousands of microbial genomes shed light on interconnected biogeochemical processes in an aquifer system.</title>
        <authorList>
            <person name="Anantharaman K."/>
            <person name="Brown C.T."/>
            <person name="Hug L.A."/>
            <person name="Sharon I."/>
            <person name="Castelle C.J."/>
            <person name="Probst A.J."/>
            <person name="Thomas B.C."/>
            <person name="Singh A."/>
            <person name="Wilkins M.J."/>
            <person name="Karaoz U."/>
            <person name="Brodie E.L."/>
            <person name="Williams K.H."/>
            <person name="Hubbard S.S."/>
            <person name="Banfield J.F."/>
        </authorList>
    </citation>
    <scope>NUCLEOTIDE SEQUENCE [LARGE SCALE GENOMIC DNA]</scope>
</reference>
<name>A0A1F7XLK0_9BACT</name>
<dbReference type="InterPro" id="IPR006641">
    <property type="entry name" value="YqgF/RNaseH-like_dom"/>
</dbReference>
<evidence type="ECO:0000313" key="7">
    <source>
        <dbReference type="EMBL" id="OGM15891.1"/>
    </source>
</evidence>
<comment type="function">
    <text evidence="5">Could be a nuclease involved in processing of the 5'-end of pre-16S rRNA.</text>
</comment>
<dbReference type="GO" id="GO:0005829">
    <property type="term" value="C:cytosol"/>
    <property type="evidence" value="ECO:0007669"/>
    <property type="project" value="TreeGrafter"/>
</dbReference>
<dbReference type="InterPro" id="IPR005227">
    <property type="entry name" value="YqgF"/>
</dbReference>
<accession>A0A1F7XLK0</accession>
<comment type="similarity">
    <text evidence="5">Belongs to the YqgF HJR family.</text>
</comment>
<dbReference type="PANTHER" id="PTHR33317:SF4">
    <property type="entry name" value="POLYNUCLEOTIDYL TRANSFERASE, RIBONUCLEASE H-LIKE SUPERFAMILY PROTEIN"/>
    <property type="match status" value="1"/>
</dbReference>
<dbReference type="SUPFAM" id="SSF53098">
    <property type="entry name" value="Ribonuclease H-like"/>
    <property type="match status" value="1"/>
</dbReference>
<comment type="subcellular location">
    <subcellularLocation>
        <location evidence="5">Cytoplasm</location>
    </subcellularLocation>
</comment>
<dbReference type="GO" id="GO:0000967">
    <property type="term" value="P:rRNA 5'-end processing"/>
    <property type="evidence" value="ECO:0007669"/>
    <property type="project" value="UniProtKB-UniRule"/>
</dbReference>
<gene>
    <name evidence="7" type="ORF">A2V97_03945</name>
</gene>
<comment type="caution">
    <text evidence="7">The sequence shown here is derived from an EMBL/GenBank/DDBJ whole genome shotgun (WGS) entry which is preliminary data.</text>
</comment>
<evidence type="ECO:0000313" key="8">
    <source>
        <dbReference type="Proteomes" id="UP000177382"/>
    </source>
</evidence>
<dbReference type="HAMAP" id="MF_00651">
    <property type="entry name" value="Nuclease_YqgF"/>
    <property type="match status" value="1"/>
</dbReference>
<organism evidence="7 8">
    <name type="scientific">Candidatus Woesebacteria bacterium RBG_16_42_24</name>
    <dbReference type="NCBI Taxonomy" id="1802485"/>
    <lineage>
        <taxon>Bacteria</taxon>
        <taxon>Candidatus Woeseibacteriota</taxon>
    </lineage>
</organism>
<dbReference type="STRING" id="1802485.A2V97_03945"/>
<keyword evidence="4 5" id="KW-0378">Hydrolase</keyword>
<dbReference type="CDD" id="cd16964">
    <property type="entry name" value="YqgF"/>
    <property type="match status" value="1"/>
</dbReference>
<keyword evidence="1 5" id="KW-0963">Cytoplasm</keyword>
<dbReference type="EC" id="3.1.-.-" evidence="5"/>
<dbReference type="InterPro" id="IPR012337">
    <property type="entry name" value="RNaseH-like_sf"/>
</dbReference>
<dbReference type="Gene3D" id="3.30.420.140">
    <property type="entry name" value="YqgF/RNase H-like domain"/>
    <property type="match status" value="1"/>
</dbReference>
<dbReference type="Pfam" id="PF03652">
    <property type="entry name" value="RuvX"/>
    <property type="match status" value="1"/>
</dbReference>
<evidence type="ECO:0000256" key="5">
    <source>
        <dbReference type="HAMAP-Rule" id="MF_00651"/>
    </source>
</evidence>
<dbReference type="InterPro" id="IPR037027">
    <property type="entry name" value="YqgF/RNaseH-like_dom_sf"/>
</dbReference>
<dbReference type="GO" id="GO:0016788">
    <property type="term" value="F:hydrolase activity, acting on ester bonds"/>
    <property type="evidence" value="ECO:0007669"/>
    <property type="project" value="UniProtKB-UniRule"/>
</dbReference>
<dbReference type="EMBL" id="MGFX01000001">
    <property type="protein sequence ID" value="OGM15891.1"/>
    <property type="molecule type" value="Genomic_DNA"/>
</dbReference>
<evidence type="ECO:0000256" key="3">
    <source>
        <dbReference type="ARBA" id="ARBA00022722"/>
    </source>
</evidence>
<evidence type="ECO:0000256" key="4">
    <source>
        <dbReference type="ARBA" id="ARBA00022801"/>
    </source>
</evidence>
<keyword evidence="2 5" id="KW-0690">Ribosome biogenesis</keyword>
<evidence type="ECO:0000259" key="6">
    <source>
        <dbReference type="SMART" id="SM00732"/>
    </source>
</evidence>
<keyword evidence="3 5" id="KW-0540">Nuclease</keyword>
<evidence type="ECO:0000256" key="2">
    <source>
        <dbReference type="ARBA" id="ARBA00022517"/>
    </source>
</evidence>